<dbReference type="CDD" id="cd05254">
    <property type="entry name" value="dTDP_HR_like_SDR_e"/>
    <property type="match status" value="1"/>
</dbReference>
<dbReference type="Pfam" id="PF04321">
    <property type="entry name" value="RmlD_sub_bind"/>
    <property type="match status" value="1"/>
</dbReference>
<evidence type="ECO:0000256" key="3">
    <source>
        <dbReference type="ARBA" id="ARBA00012929"/>
    </source>
</evidence>
<evidence type="ECO:0000313" key="8">
    <source>
        <dbReference type="EMBL" id="MBW7570078.1"/>
    </source>
</evidence>
<reference evidence="8 9" key="1">
    <citation type="submission" date="2021-03" db="EMBL/GenBank/DDBJ databases">
        <title>Succinivibrio sp. nov. isolated from feces of cow.</title>
        <authorList>
            <person name="Choi J.-Y."/>
        </authorList>
    </citation>
    <scope>NUCLEOTIDE SEQUENCE [LARGE SCALE GENOMIC DNA]</scope>
    <source>
        <strain evidence="8 9">AGMB01872</strain>
    </source>
</reference>
<evidence type="ECO:0000256" key="4">
    <source>
        <dbReference type="ARBA" id="ARBA00017099"/>
    </source>
</evidence>
<dbReference type="GO" id="GO:0008831">
    <property type="term" value="F:dTDP-4-dehydrorhamnose reductase activity"/>
    <property type="evidence" value="ECO:0007669"/>
    <property type="project" value="UniProtKB-EC"/>
</dbReference>
<evidence type="ECO:0000256" key="1">
    <source>
        <dbReference type="ARBA" id="ARBA00004781"/>
    </source>
</evidence>
<name>A0ABS7DFM5_9GAMM</name>
<evidence type="ECO:0000256" key="6">
    <source>
        <dbReference type="RuleBase" id="RU364082"/>
    </source>
</evidence>
<comment type="similarity">
    <text evidence="2 6">Belongs to the dTDP-4-dehydrorhamnose reductase family.</text>
</comment>
<keyword evidence="6 8" id="KW-0560">Oxidoreductase</keyword>
<comment type="catalytic activity">
    <reaction evidence="5 6">
        <text>dTDP-beta-L-rhamnose + NADP(+) = dTDP-4-dehydro-beta-L-rhamnose + NADPH + H(+)</text>
        <dbReference type="Rhea" id="RHEA:21796"/>
        <dbReference type="ChEBI" id="CHEBI:15378"/>
        <dbReference type="ChEBI" id="CHEBI:57510"/>
        <dbReference type="ChEBI" id="CHEBI:57783"/>
        <dbReference type="ChEBI" id="CHEBI:58349"/>
        <dbReference type="ChEBI" id="CHEBI:62830"/>
        <dbReference type="EC" id="1.1.1.133"/>
    </reaction>
</comment>
<dbReference type="Gene3D" id="3.90.25.10">
    <property type="entry name" value="UDP-galactose 4-epimerase, domain 1"/>
    <property type="match status" value="1"/>
</dbReference>
<dbReference type="InterPro" id="IPR005913">
    <property type="entry name" value="dTDP_dehydrorham_reduct"/>
</dbReference>
<dbReference type="EC" id="1.1.1.133" evidence="3 6"/>
<evidence type="ECO:0000256" key="5">
    <source>
        <dbReference type="ARBA" id="ARBA00048200"/>
    </source>
</evidence>
<accession>A0ABS7DFM5</accession>
<dbReference type="PANTHER" id="PTHR10491:SF4">
    <property type="entry name" value="METHIONINE ADENOSYLTRANSFERASE 2 SUBUNIT BETA"/>
    <property type="match status" value="1"/>
</dbReference>
<keyword evidence="9" id="KW-1185">Reference proteome</keyword>
<dbReference type="RefSeq" id="WP_219937296.1">
    <property type="nucleotide sequence ID" value="NZ_JAGFNY010000009.1"/>
</dbReference>
<proteinExistence type="inferred from homology"/>
<evidence type="ECO:0000256" key="2">
    <source>
        <dbReference type="ARBA" id="ARBA00010944"/>
    </source>
</evidence>
<keyword evidence="6" id="KW-0521">NADP</keyword>
<comment type="caution">
    <text evidence="8">The sequence shown here is derived from an EMBL/GenBank/DDBJ whole genome shotgun (WGS) entry which is preliminary data.</text>
</comment>
<comment type="function">
    <text evidence="6">Catalyzes the reduction of dTDP-6-deoxy-L-lyxo-4-hexulose to yield dTDP-L-rhamnose.</text>
</comment>
<dbReference type="NCBIfam" id="TIGR01214">
    <property type="entry name" value="rmlD"/>
    <property type="match status" value="1"/>
</dbReference>
<dbReference type="Proteomes" id="UP000731465">
    <property type="component" value="Unassembled WGS sequence"/>
</dbReference>
<feature type="domain" description="RmlD-like substrate binding" evidence="7">
    <location>
        <begin position="4"/>
        <end position="290"/>
    </location>
</feature>
<sequence length="292" mass="33007">MPLVLLTGAKGQVGLELNQVLLEQGFKVLACSHSDLDITNEQEISSLFESSKIDLVINSAAYTAVDKAEDEKELCYAVNALGPKLLARECIKYDIPLIHISTDYVYDNNTQKEHTENDEVATHCEYGRTKLFGERFILESGCKYVILRSSWIFGRYGKNFVKAMRNLAKTRDSLKVVADELGNPTSARALAEDIGMIANLIFKTDFDDFGIYNYCCTPAINRNDFAKIIIDRAAKLGLVDHRVDVLMTTQKEFGAKAQRPNDSRMSCDKFEKTFNVKMRDWSYYLDETLSAE</sequence>
<evidence type="ECO:0000259" key="7">
    <source>
        <dbReference type="Pfam" id="PF04321"/>
    </source>
</evidence>
<gene>
    <name evidence="8" type="primary">rfbD</name>
    <name evidence="8" type="ORF">J5V48_04125</name>
</gene>
<dbReference type="Gene3D" id="3.40.50.720">
    <property type="entry name" value="NAD(P)-binding Rossmann-like Domain"/>
    <property type="match status" value="1"/>
</dbReference>
<dbReference type="InterPro" id="IPR029903">
    <property type="entry name" value="RmlD-like-bd"/>
</dbReference>
<evidence type="ECO:0000313" key="9">
    <source>
        <dbReference type="Proteomes" id="UP000731465"/>
    </source>
</evidence>
<protein>
    <recommendedName>
        <fullName evidence="4 6">dTDP-4-dehydrorhamnose reductase</fullName>
        <ecNumber evidence="3 6">1.1.1.133</ecNumber>
    </recommendedName>
</protein>
<organism evidence="8 9">
    <name type="scientific">Succinivibrio faecicola</name>
    <dbReference type="NCBI Taxonomy" id="2820300"/>
    <lineage>
        <taxon>Bacteria</taxon>
        <taxon>Pseudomonadati</taxon>
        <taxon>Pseudomonadota</taxon>
        <taxon>Gammaproteobacteria</taxon>
        <taxon>Aeromonadales</taxon>
        <taxon>Succinivibrionaceae</taxon>
        <taxon>Succinivibrio</taxon>
    </lineage>
</organism>
<comment type="pathway">
    <text evidence="1 6">Carbohydrate biosynthesis; dTDP-L-rhamnose biosynthesis.</text>
</comment>
<dbReference type="PANTHER" id="PTHR10491">
    <property type="entry name" value="DTDP-4-DEHYDRORHAMNOSE REDUCTASE"/>
    <property type="match status" value="1"/>
</dbReference>
<dbReference type="InterPro" id="IPR036291">
    <property type="entry name" value="NAD(P)-bd_dom_sf"/>
</dbReference>
<dbReference type="EMBL" id="JAGFNY010000009">
    <property type="protein sequence ID" value="MBW7570078.1"/>
    <property type="molecule type" value="Genomic_DNA"/>
</dbReference>
<comment type="cofactor">
    <cofactor evidence="6">
        <name>Mg(2+)</name>
        <dbReference type="ChEBI" id="CHEBI:18420"/>
    </cofactor>
    <text evidence="6">Binds 1 Mg(2+) ion per monomer.</text>
</comment>
<dbReference type="SUPFAM" id="SSF51735">
    <property type="entry name" value="NAD(P)-binding Rossmann-fold domains"/>
    <property type="match status" value="1"/>
</dbReference>